<feature type="signal peptide" evidence="1">
    <location>
        <begin position="1"/>
        <end position="20"/>
    </location>
</feature>
<name>A0A1Q9WFD7_9MYCO</name>
<dbReference type="RefSeq" id="WP_070946331.1">
    <property type="nucleotide sequence ID" value="NZ_MLCL01000024.1"/>
</dbReference>
<evidence type="ECO:0000313" key="3">
    <source>
        <dbReference type="Proteomes" id="UP000179636"/>
    </source>
</evidence>
<dbReference type="AlphaFoldDB" id="A0A1Q9WFD7"/>
<dbReference type="STRING" id="1908205.BKG60_07270"/>
<evidence type="ECO:0000313" key="2">
    <source>
        <dbReference type="EMBL" id="OHT93184.1"/>
    </source>
</evidence>
<dbReference type="Proteomes" id="UP000179636">
    <property type="component" value="Unassembled WGS sequence"/>
</dbReference>
<keyword evidence="1" id="KW-0732">Signal</keyword>
<accession>A0A1S1K1G2</accession>
<reference evidence="2 3" key="1">
    <citation type="submission" date="2016-10" db="EMBL/GenBank/DDBJ databases">
        <title>Evaluation of Human, Animal and Environmental Mycobacterium chelonae Isolates by Core Genome Phylogenomic Analysis, Targeted Gene Comparison, and Anti-microbial Susceptibility Patterns: A Tale of Mistaken Identities.</title>
        <authorList>
            <person name="Fogelson S.B."/>
            <person name="Camus A.C."/>
            <person name="Lorenz W."/>
            <person name="Vasireddy R."/>
            <person name="Vasireddy S."/>
            <person name="Smith T."/>
            <person name="Brown-Elliott B.A."/>
            <person name="Wallace R.J.Jr."/>
            <person name="Hasan N.A."/>
            <person name="Reischl U."/>
            <person name="Sanchez S."/>
        </authorList>
    </citation>
    <scope>NUCLEOTIDE SEQUENCE [LARGE SCALE GENOMIC DNA]</scope>
    <source>
        <strain evidence="2 3">24999</strain>
    </source>
</reference>
<gene>
    <name evidence="2" type="ORF">BKG61_22480</name>
</gene>
<evidence type="ECO:0008006" key="4">
    <source>
        <dbReference type="Google" id="ProtNLM"/>
    </source>
</evidence>
<dbReference type="OrthoDB" id="4752509at2"/>
<protein>
    <recommendedName>
        <fullName evidence="4">SWIM-type domain-containing protein</fullName>
    </recommendedName>
</protein>
<accession>A0A1Q9WFD7</accession>
<comment type="caution">
    <text evidence="2">The sequence shown here is derived from an EMBL/GenBank/DDBJ whole genome shotgun (WGS) entry which is preliminary data.</text>
</comment>
<organism evidence="2 3">
    <name type="scientific">Mycobacterium syngnathidarum</name>
    <dbReference type="NCBI Taxonomy" id="1908205"/>
    <lineage>
        <taxon>Bacteria</taxon>
        <taxon>Bacillati</taxon>
        <taxon>Actinomycetota</taxon>
        <taxon>Actinomycetes</taxon>
        <taxon>Mycobacteriales</taxon>
        <taxon>Mycobacteriaceae</taxon>
        <taxon>Mycobacterium</taxon>
    </lineage>
</organism>
<proteinExistence type="predicted"/>
<dbReference type="EMBL" id="MLHV01000025">
    <property type="protein sequence ID" value="OHT93184.1"/>
    <property type="molecule type" value="Genomic_DNA"/>
</dbReference>
<feature type="chain" id="PRO_5038794602" description="SWIM-type domain-containing protein" evidence="1">
    <location>
        <begin position="21"/>
        <end position="67"/>
    </location>
</feature>
<sequence>MKIRFIRVLGIRARSPVVLAAANDYLVHWQPRDGWTCNCSPDTYPDCPHIPAVESLLDPKVTHTTNQ</sequence>
<keyword evidence="3" id="KW-1185">Reference proteome</keyword>
<evidence type="ECO:0000256" key="1">
    <source>
        <dbReference type="SAM" id="SignalP"/>
    </source>
</evidence>